<dbReference type="PANTHER" id="PTHR11717:SF31">
    <property type="entry name" value="LOW MOLECULAR WEIGHT PROTEIN-TYROSINE-PHOSPHATASE ETP-RELATED"/>
    <property type="match status" value="1"/>
</dbReference>
<evidence type="ECO:0000256" key="4">
    <source>
        <dbReference type="PIRSR" id="PIRSR617867-1"/>
    </source>
</evidence>
<dbReference type="InterPro" id="IPR036196">
    <property type="entry name" value="Ptyr_pPase_sf"/>
</dbReference>
<accession>A0A4P7A105</accession>
<evidence type="ECO:0000256" key="3">
    <source>
        <dbReference type="ARBA" id="ARBA00022912"/>
    </source>
</evidence>
<evidence type="ECO:0000313" key="6">
    <source>
        <dbReference type="EMBL" id="QBP42099.1"/>
    </source>
</evidence>
<evidence type="ECO:0000313" key="7">
    <source>
        <dbReference type="Proteomes" id="UP000294292"/>
    </source>
</evidence>
<evidence type="ECO:0000256" key="1">
    <source>
        <dbReference type="ARBA" id="ARBA00011063"/>
    </source>
</evidence>
<feature type="domain" description="Phosphotyrosine protein phosphatase I" evidence="5">
    <location>
        <begin position="1"/>
        <end position="142"/>
    </location>
</feature>
<keyword evidence="3" id="KW-0904">Protein phosphatase</keyword>
<evidence type="ECO:0000259" key="5">
    <source>
        <dbReference type="SMART" id="SM00226"/>
    </source>
</evidence>
<dbReference type="Pfam" id="PF01451">
    <property type="entry name" value="LMWPc"/>
    <property type="match status" value="1"/>
</dbReference>
<feature type="active site" description="Nucleophile" evidence="4">
    <location>
        <position position="13"/>
    </location>
</feature>
<feature type="active site" description="Proton donor" evidence="4">
    <location>
        <position position="116"/>
    </location>
</feature>
<dbReference type="EMBL" id="CP038015">
    <property type="protein sequence ID" value="QBP42099.1"/>
    <property type="molecule type" value="Genomic_DNA"/>
</dbReference>
<dbReference type="AlphaFoldDB" id="A0A4P7A105"/>
<sequence length="146" mass="16731">MNIYFICTGNTCRSPMAEALFKSHKKEDMHVRSAGIYAMDGGDISENAKHVIRDLGIDYKHLSRQVSNEDVRWADIILTMTSAHKQLVMQSYPAVANKIFTFKEYVRPYGALDVSDPFGGDVYMYRQTFQELSILTTDLFVKFNDE</sequence>
<proteinExistence type="inferred from homology"/>
<keyword evidence="2" id="KW-0378">Hydrolase</keyword>
<feature type="active site" description="Nucleophile" evidence="4">
    <location>
        <position position="7"/>
    </location>
</feature>
<reference evidence="6 7" key="1">
    <citation type="submission" date="2019-03" db="EMBL/GenBank/DDBJ databases">
        <title>Complete genome sequence of Paenisporosarcina antarctica CGMCC 1.6503T.</title>
        <authorList>
            <person name="Rong J.-C."/>
            <person name="Chi N.-Y."/>
            <person name="Zhang Q.-F."/>
        </authorList>
    </citation>
    <scope>NUCLEOTIDE SEQUENCE [LARGE SCALE GENOMIC DNA]</scope>
    <source>
        <strain evidence="6 7">CGMCC 1.6503</strain>
    </source>
</reference>
<dbReference type="PANTHER" id="PTHR11717">
    <property type="entry name" value="LOW MOLECULAR WEIGHT PROTEIN TYROSINE PHOSPHATASE"/>
    <property type="match status" value="1"/>
</dbReference>
<dbReference type="SMART" id="SM00226">
    <property type="entry name" value="LMWPc"/>
    <property type="match status" value="1"/>
</dbReference>
<comment type="similarity">
    <text evidence="1">Belongs to the low molecular weight phosphotyrosine protein phosphatase family.</text>
</comment>
<dbReference type="CDD" id="cd16344">
    <property type="entry name" value="LMWPAP"/>
    <property type="match status" value="1"/>
</dbReference>
<dbReference type="Proteomes" id="UP000294292">
    <property type="component" value="Chromosome"/>
</dbReference>
<dbReference type="InterPro" id="IPR017867">
    <property type="entry name" value="Tyr_phospatase_low_mol_wt"/>
</dbReference>
<dbReference type="InterPro" id="IPR050438">
    <property type="entry name" value="LMW_PTPase"/>
</dbReference>
<dbReference type="GO" id="GO:0004725">
    <property type="term" value="F:protein tyrosine phosphatase activity"/>
    <property type="evidence" value="ECO:0007669"/>
    <property type="project" value="InterPro"/>
</dbReference>
<dbReference type="OrthoDB" id="9784339at2"/>
<name>A0A4P7A105_9BACL</name>
<protein>
    <submittedName>
        <fullName evidence="6">Low molecular weight protein arginine phosphatase</fullName>
    </submittedName>
</protein>
<dbReference type="RefSeq" id="WP_134210663.1">
    <property type="nucleotide sequence ID" value="NZ_CP038015.1"/>
</dbReference>
<gene>
    <name evidence="6" type="ORF">E2636_13500</name>
</gene>
<keyword evidence="7" id="KW-1185">Reference proteome</keyword>
<dbReference type="SUPFAM" id="SSF52788">
    <property type="entry name" value="Phosphotyrosine protein phosphatases I"/>
    <property type="match status" value="1"/>
</dbReference>
<organism evidence="6 7">
    <name type="scientific">Paenisporosarcina antarctica</name>
    <dbReference type="NCBI Taxonomy" id="417367"/>
    <lineage>
        <taxon>Bacteria</taxon>
        <taxon>Bacillati</taxon>
        <taxon>Bacillota</taxon>
        <taxon>Bacilli</taxon>
        <taxon>Bacillales</taxon>
        <taxon>Caryophanaceae</taxon>
        <taxon>Paenisporosarcina</taxon>
    </lineage>
</organism>
<evidence type="ECO:0000256" key="2">
    <source>
        <dbReference type="ARBA" id="ARBA00022801"/>
    </source>
</evidence>
<dbReference type="InterPro" id="IPR023485">
    <property type="entry name" value="Ptyr_pPase"/>
</dbReference>
<dbReference type="Gene3D" id="3.40.50.2300">
    <property type="match status" value="1"/>
</dbReference>
<dbReference type="PRINTS" id="PR00719">
    <property type="entry name" value="LMWPTPASE"/>
</dbReference>
<dbReference type="KEGG" id="panc:E2636_13500"/>